<dbReference type="InterPro" id="IPR035901">
    <property type="entry name" value="GIY-YIG_endonuc_sf"/>
</dbReference>
<dbReference type="GO" id="GO:0009432">
    <property type="term" value="P:SOS response"/>
    <property type="evidence" value="ECO:0007669"/>
    <property type="project" value="UniProtKB-UniRule"/>
</dbReference>
<dbReference type="GO" id="GO:0003677">
    <property type="term" value="F:DNA binding"/>
    <property type="evidence" value="ECO:0007669"/>
    <property type="project" value="UniProtKB-UniRule"/>
</dbReference>
<evidence type="ECO:0000259" key="9">
    <source>
        <dbReference type="PROSITE" id="PS50165"/>
    </source>
</evidence>
<dbReference type="GO" id="GO:0006289">
    <property type="term" value="P:nucleotide-excision repair"/>
    <property type="evidence" value="ECO:0007669"/>
    <property type="project" value="UniProtKB-UniRule"/>
</dbReference>
<keyword evidence="3 6" id="KW-0228">DNA excision</keyword>
<dbReference type="Gene3D" id="3.30.420.340">
    <property type="entry name" value="UvrC, RNAse H endonuclease domain"/>
    <property type="match status" value="1"/>
</dbReference>
<dbReference type="GO" id="GO:0005737">
    <property type="term" value="C:cytoplasm"/>
    <property type="evidence" value="ECO:0007669"/>
    <property type="project" value="UniProtKB-SubCell"/>
</dbReference>
<proteinExistence type="inferred from homology"/>
<dbReference type="CDD" id="cd10434">
    <property type="entry name" value="GIY-YIG_UvrC_Cho"/>
    <property type="match status" value="1"/>
</dbReference>
<dbReference type="Pfam" id="PF08459">
    <property type="entry name" value="UvrC_RNaseH_dom"/>
    <property type="match status" value="1"/>
</dbReference>
<dbReference type="InterPro" id="IPR000305">
    <property type="entry name" value="GIY-YIG_endonuc"/>
</dbReference>
<dbReference type="InterPro" id="IPR001943">
    <property type="entry name" value="UVR_dom"/>
</dbReference>
<gene>
    <name evidence="6 10" type="primary">uvrC</name>
    <name evidence="10" type="ORF">IPN02_17225</name>
</gene>
<comment type="subunit">
    <text evidence="6">Interacts with UvrB in an incision complex.</text>
</comment>
<accession>A0A936TH76</accession>
<evidence type="ECO:0000256" key="1">
    <source>
        <dbReference type="ARBA" id="ARBA00022490"/>
    </source>
</evidence>
<dbReference type="PANTHER" id="PTHR30562:SF1">
    <property type="entry name" value="UVRABC SYSTEM PROTEIN C"/>
    <property type="match status" value="1"/>
</dbReference>
<evidence type="ECO:0000256" key="6">
    <source>
        <dbReference type="HAMAP-Rule" id="MF_00203"/>
    </source>
</evidence>
<keyword evidence="5 6" id="KW-0234">DNA repair</keyword>
<dbReference type="InterPro" id="IPR010994">
    <property type="entry name" value="RuvA_2-like"/>
</dbReference>
<reference evidence="10 11" key="1">
    <citation type="submission" date="2020-10" db="EMBL/GenBank/DDBJ databases">
        <title>Connecting structure to function with the recovery of over 1000 high-quality activated sludge metagenome-assembled genomes encoding full-length rRNA genes using long-read sequencing.</title>
        <authorList>
            <person name="Singleton C.M."/>
            <person name="Petriglieri F."/>
            <person name="Kristensen J.M."/>
            <person name="Kirkegaard R.H."/>
            <person name="Michaelsen T.Y."/>
            <person name="Andersen M.H."/>
            <person name="Karst S.M."/>
            <person name="Dueholm M.S."/>
            <person name="Nielsen P.H."/>
            <person name="Albertsen M."/>
        </authorList>
    </citation>
    <scope>NUCLEOTIDE SEQUENCE [LARGE SCALE GENOMIC DNA]</scope>
    <source>
        <strain evidence="10">Lyne_18-Q3-R50-59_MAXAC.006</strain>
    </source>
</reference>
<dbReference type="NCBIfam" id="TIGR00194">
    <property type="entry name" value="uvrC"/>
    <property type="match status" value="1"/>
</dbReference>
<organism evidence="10 11">
    <name type="scientific">Candidatus Neomicrothrix subdominans</name>
    <dbReference type="NCBI Taxonomy" id="2954438"/>
    <lineage>
        <taxon>Bacteria</taxon>
        <taxon>Bacillati</taxon>
        <taxon>Actinomycetota</taxon>
        <taxon>Acidimicrobiia</taxon>
        <taxon>Acidimicrobiales</taxon>
        <taxon>Microthrixaceae</taxon>
        <taxon>Candidatus Neomicrothrix</taxon>
    </lineage>
</organism>
<dbReference type="HAMAP" id="MF_00203">
    <property type="entry name" value="UvrC"/>
    <property type="match status" value="1"/>
</dbReference>
<dbReference type="EMBL" id="JADJZA010000009">
    <property type="protein sequence ID" value="MBK9298530.1"/>
    <property type="molecule type" value="Genomic_DNA"/>
</dbReference>
<dbReference type="Gene3D" id="3.40.1440.10">
    <property type="entry name" value="GIY-YIG endonuclease"/>
    <property type="match status" value="1"/>
</dbReference>
<feature type="domain" description="UvrC family homology region profile" evidence="9">
    <location>
        <begin position="255"/>
        <end position="500"/>
    </location>
</feature>
<keyword evidence="1 6" id="KW-0963">Cytoplasm</keyword>
<protein>
    <recommendedName>
        <fullName evidence="6">UvrABC system protein C</fullName>
        <shortName evidence="6">Protein UvrC</shortName>
    </recommendedName>
    <alternativeName>
        <fullName evidence="6">Excinuclease ABC subunit C</fullName>
    </alternativeName>
</protein>
<dbReference type="PROSITE" id="PS50165">
    <property type="entry name" value="UVRC"/>
    <property type="match status" value="1"/>
</dbReference>
<sequence length="628" mass="70512">MIERPPAGTIPDEPGSYQFRDGDGRIIYVGKAKSLRQRLSNYFGDPRTLHVRTAQMVAAAESVEWITVRNEVEALMLEYNLIKTHRPRFNVRLVDDKSYPYLALTLGDEWPRAMVMRGKRKKPNRYFGPFAHAYAIRETLDLLLRTFPIRTCTDGKFKRYAASGRPCLLFHIEKCSAPCVGEVSREDYNQMLADLAAFLEGDTQPVLDELRGRMTAAAAELDFESAARLRDRLANVERAIERQQMVAPGNENFDVIGLAEDELEAAAQVFHVRHGRVVGRNGFILDKALDLDTSETMAEVIEQLYAEDPVVGLPSLIVVPAEPADGELFTRWLSERRESKVQIRVPQRGDKRELLETVTRNATDSFNRHRLKRGSDHNSRAKALNEIQLALDLPEAPLRIECFDMSHLQGTDYVGSMVVLEDGLPKKSEYRRFKVRTVGGRYAGDSDDFAAMEEVVTRRLKAFVADRDLPLAERGKFQYPPQLLLVDGGKGQLSAAVRALESVGLSEEIPVASLAKRFEEVFVPHSDVPVEVPRGSDALFLLQRIRDESHRFAIGYHRTLREKRSTASVLDDVAGLGPTRKRRLLDEAGGITKLRAAEPSELRAFSWLPDAVADGVWEALHGIPVADS</sequence>
<dbReference type="PROSITE" id="PS50151">
    <property type="entry name" value="UVR"/>
    <property type="match status" value="1"/>
</dbReference>
<evidence type="ECO:0000256" key="4">
    <source>
        <dbReference type="ARBA" id="ARBA00022881"/>
    </source>
</evidence>
<dbReference type="Gene3D" id="1.10.150.20">
    <property type="entry name" value="5' to 3' exonuclease, C-terminal subdomain"/>
    <property type="match status" value="1"/>
</dbReference>
<evidence type="ECO:0000313" key="10">
    <source>
        <dbReference type="EMBL" id="MBK9298530.1"/>
    </source>
</evidence>
<comment type="similarity">
    <text evidence="6">Belongs to the UvrC family.</text>
</comment>
<dbReference type="FunFam" id="3.40.1440.10:FF:000001">
    <property type="entry name" value="UvrABC system protein C"/>
    <property type="match status" value="1"/>
</dbReference>
<dbReference type="SUPFAM" id="SSF47781">
    <property type="entry name" value="RuvA domain 2-like"/>
    <property type="match status" value="1"/>
</dbReference>
<dbReference type="PROSITE" id="PS50164">
    <property type="entry name" value="GIY_YIG"/>
    <property type="match status" value="1"/>
</dbReference>
<evidence type="ECO:0000259" key="7">
    <source>
        <dbReference type="PROSITE" id="PS50151"/>
    </source>
</evidence>
<dbReference type="GO" id="GO:0009381">
    <property type="term" value="F:excinuclease ABC activity"/>
    <property type="evidence" value="ECO:0007669"/>
    <property type="project" value="UniProtKB-UniRule"/>
</dbReference>
<dbReference type="NCBIfam" id="NF001824">
    <property type="entry name" value="PRK00558.1-5"/>
    <property type="match status" value="1"/>
</dbReference>
<evidence type="ECO:0000256" key="3">
    <source>
        <dbReference type="ARBA" id="ARBA00022769"/>
    </source>
</evidence>
<feature type="domain" description="GIY-YIG" evidence="8">
    <location>
        <begin position="12"/>
        <end position="91"/>
    </location>
</feature>
<dbReference type="SUPFAM" id="SSF46600">
    <property type="entry name" value="C-terminal UvrC-binding domain of UvrB"/>
    <property type="match status" value="1"/>
</dbReference>
<dbReference type="PANTHER" id="PTHR30562">
    <property type="entry name" value="UVRC/OXIDOREDUCTASE"/>
    <property type="match status" value="1"/>
</dbReference>
<evidence type="ECO:0000256" key="2">
    <source>
        <dbReference type="ARBA" id="ARBA00022763"/>
    </source>
</evidence>
<comment type="caution">
    <text evidence="10">The sequence shown here is derived from an EMBL/GenBank/DDBJ whole genome shotgun (WGS) entry which is preliminary data.</text>
</comment>
<dbReference type="SMART" id="SM00465">
    <property type="entry name" value="GIYc"/>
    <property type="match status" value="1"/>
</dbReference>
<dbReference type="AlphaFoldDB" id="A0A936TH76"/>
<dbReference type="Pfam" id="PF01541">
    <property type="entry name" value="GIY-YIG"/>
    <property type="match status" value="1"/>
</dbReference>
<dbReference type="SUPFAM" id="SSF82771">
    <property type="entry name" value="GIY-YIG endonuclease"/>
    <property type="match status" value="1"/>
</dbReference>
<dbReference type="InterPro" id="IPR047296">
    <property type="entry name" value="GIY-YIG_UvrC_Cho"/>
</dbReference>
<dbReference type="InterPro" id="IPR036876">
    <property type="entry name" value="UVR_dom_sf"/>
</dbReference>
<evidence type="ECO:0000313" key="11">
    <source>
        <dbReference type="Proteomes" id="UP000727993"/>
    </source>
</evidence>
<comment type="subcellular location">
    <subcellularLocation>
        <location evidence="6">Cytoplasm</location>
    </subcellularLocation>
</comment>
<dbReference type="InterPro" id="IPR001162">
    <property type="entry name" value="UvrC_RNase_H_dom"/>
</dbReference>
<keyword evidence="4 6" id="KW-0267">Excision nuclease</keyword>
<name>A0A936TH76_9ACTN</name>
<feature type="domain" description="UVR" evidence="7">
    <location>
        <begin position="204"/>
        <end position="239"/>
    </location>
</feature>
<dbReference type="InterPro" id="IPR038476">
    <property type="entry name" value="UvrC_RNase_H_dom_sf"/>
</dbReference>
<keyword evidence="2 6" id="KW-0227">DNA damage</keyword>
<keyword evidence="6" id="KW-0742">SOS response</keyword>
<comment type="function">
    <text evidence="6">The UvrABC repair system catalyzes the recognition and processing of DNA lesions. UvrC both incises the 5' and 3' sides of the lesion. The N-terminal half is responsible for the 3' incision and the C-terminal half is responsible for the 5' incision.</text>
</comment>
<dbReference type="Gene3D" id="4.10.860.10">
    <property type="entry name" value="UVR domain"/>
    <property type="match status" value="1"/>
</dbReference>
<dbReference type="InterPro" id="IPR004791">
    <property type="entry name" value="UvrC"/>
</dbReference>
<dbReference type="InterPro" id="IPR050066">
    <property type="entry name" value="UvrABC_protein_C"/>
</dbReference>
<dbReference type="Pfam" id="PF02151">
    <property type="entry name" value="UVR"/>
    <property type="match status" value="1"/>
</dbReference>
<dbReference type="GO" id="GO:0009380">
    <property type="term" value="C:excinuclease repair complex"/>
    <property type="evidence" value="ECO:0007669"/>
    <property type="project" value="InterPro"/>
</dbReference>
<evidence type="ECO:0000256" key="5">
    <source>
        <dbReference type="ARBA" id="ARBA00023204"/>
    </source>
</evidence>
<dbReference type="Pfam" id="PF22920">
    <property type="entry name" value="UvrC_RNaseH"/>
    <property type="match status" value="1"/>
</dbReference>
<dbReference type="Proteomes" id="UP000727993">
    <property type="component" value="Unassembled WGS sequence"/>
</dbReference>
<evidence type="ECO:0000259" key="8">
    <source>
        <dbReference type="PROSITE" id="PS50164"/>
    </source>
</evidence>